<gene>
    <name evidence="1" type="ORF">QFC20_004612</name>
</gene>
<name>A0ACC2VZ77_9TREE</name>
<evidence type="ECO:0000313" key="2">
    <source>
        <dbReference type="Proteomes" id="UP001230649"/>
    </source>
</evidence>
<reference evidence="1" key="1">
    <citation type="submission" date="2023-04" db="EMBL/GenBank/DDBJ databases">
        <title>Draft Genome sequencing of Naganishia species isolated from polar environments using Oxford Nanopore Technology.</title>
        <authorList>
            <person name="Leo P."/>
            <person name="Venkateswaran K."/>
        </authorList>
    </citation>
    <scope>NUCLEOTIDE SEQUENCE</scope>
    <source>
        <strain evidence="1">MNA-CCFEE 5262</strain>
    </source>
</reference>
<sequence length="516" mass="57522">MSNVAEYGQEQMGRSFVHFSSQPYITGPPPSENSVSVNHFSAYSPPLSSQPLSHARNVTTPSSGHQPVPIQAALSNDMNGYQPHQPQSMTEMHFRHSSSYENPSMLMAAGEMADERTMYTSINRGYQVRYEMQDGRGPLSPVQLTTWPIDEQRTMDPGLGMPPTPLMEGTVMHIDQAGWESQEPARASTRAAVANMTESERLERRREQNRVSQAKLRRSRDELYEKVCNEKRQLESINDHLRVMFNHATVELSYFHEKELQARILLRRINPDKSLTLCMLLQRYNQKRVQKGLQPYATFEQLVYCEKDVAAQVKERHELRRKDEDKQREKELEDAQANQRRSSDAHSHSSVSLQMEQAPGSSGTENSAYSVPASTVNGGRSDDDPFAYNVGANQAGPSQAGPSQAGPSQAPTARVAAHVTPKKTAAKTRRNSKASPTKIKPSKKRPTSQRSEDLATSELTNSMCAMPMPIPDQYQQLQSPMDGSIQPVHLNPMPVAQDPGSYFALGAPGSSGHYTR</sequence>
<proteinExistence type="predicted"/>
<protein>
    <submittedName>
        <fullName evidence="1">Uncharacterized protein</fullName>
    </submittedName>
</protein>
<organism evidence="1 2">
    <name type="scientific">Naganishia adeliensis</name>
    <dbReference type="NCBI Taxonomy" id="92952"/>
    <lineage>
        <taxon>Eukaryota</taxon>
        <taxon>Fungi</taxon>
        <taxon>Dikarya</taxon>
        <taxon>Basidiomycota</taxon>
        <taxon>Agaricomycotina</taxon>
        <taxon>Tremellomycetes</taxon>
        <taxon>Filobasidiales</taxon>
        <taxon>Filobasidiaceae</taxon>
        <taxon>Naganishia</taxon>
    </lineage>
</organism>
<dbReference type="Proteomes" id="UP001230649">
    <property type="component" value="Unassembled WGS sequence"/>
</dbReference>
<comment type="caution">
    <text evidence="1">The sequence shown here is derived from an EMBL/GenBank/DDBJ whole genome shotgun (WGS) entry which is preliminary data.</text>
</comment>
<keyword evidence="2" id="KW-1185">Reference proteome</keyword>
<evidence type="ECO:0000313" key="1">
    <source>
        <dbReference type="EMBL" id="KAJ9104175.1"/>
    </source>
</evidence>
<accession>A0ACC2VZ77</accession>
<dbReference type="EMBL" id="JASBWS010000055">
    <property type="protein sequence ID" value="KAJ9104175.1"/>
    <property type="molecule type" value="Genomic_DNA"/>
</dbReference>